<evidence type="ECO:0000256" key="4">
    <source>
        <dbReference type="ARBA" id="ARBA00023004"/>
    </source>
</evidence>
<proteinExistence type="inferred from homology"/>
<protein>
    <recommendedName>
        <fullName evidence="7">Biotin synthase auxiliary protein</fullName>
    </recommendedName>
</protein>
<gene>
    <name evidence="9" type="ORF">BJP25_10540</name>
</gene>
<dbReference type="Pfam" id="PF26519">
    <property type="entry name" value="BsaP"/>
    <property type="match status" value="1"/>
</dbReference>
<comment type="function">
    <text evidence="5">Required for the activity of the biotin synthase BioB.</text>
</comment>
<comment type="cofactor">
    <cofactor evidence="1">
        <name>iron-sulfur cluster</name>
        <dbReference type="ChEBI" id="CHEBI:30408"/>
    </cofactor>
</comment>
<keyword evidence="2" id="KW-0479">Metal-binding</keyword>
<evidence type="ECO:0000313" key="10">
    <source>
        <dbReference type="Proteomes" id="UP000186040"/>
    </source>
</evidence>
<evidence type="ECO:0000256" key="6">
    <source>
        <dbReference type="ARBA" id="ARBA00093780"/>
    </source>
</evidence>
<keyword evidence="10" id="KW-1185">Reference proteome</keyword>
<evidence type="ECO:0000256" key="1">
    <source>
        <dbReference type="ARBA" id="ARBA00001915"/>
    </source>
</evidence>
<name>A0A1Q9LQB2_9PSEU</name>
<dbReference type="InterPro" id="IPR058605">
    <property type="entry name" value="BsaP_C"/>
</dbReference>
<keyword evidence="3" id="KW-0093">Biotin biosynthesis</keyword>
<evidence type="ECO:0000259" key="8">
    <source>
        <dbReference type="Pfam" id="PF26519"/>
    </source>
</evidence>
<reference evidence="9 10" key="1">
    <citation type="submission" date="2016-10" db="EMBL/GenBank/DDBJ databases">
        <title>The Draft Genome Sequence of Actinokineospora bangkokensis 44EHWT reveals the biosynthetic pathway of antifungal compounds Thailandins with unusual extender unit butylmalonyl-CoA.</title>
        <authorList>
            <person name="Greule A."/>
            <person name="Intra B."/>
            <person name="Flemming S."/>
            <person name="Rommel M.G."/>
            <person name="Panbangred W."/>
            <person name="Bechthold A."/>
        </authorList>
    </citation>
    <scope>NUCLEOTIDE SEQUENCE [LARGE SCALE GENOMIC DNA]</scope>
    <source>
        <strain evidence="9 10">44EHW</strain>
    </source>
</reference>
<dbReference type="AlphaFoldDB" id="A0A1Q9LQB2"/>
<keyword evidence="4" id="KW-0408">Iron</keyword>
<feature type="domain" description="Biotin synthase auxiliary protein C-terminal" evidence="8">
    <location>
        <begin position="38"/>
        <end position="60"/>
    </location>
</feature>
<evidence type="ECO:0000256" key="7">
    <source>
        <dbReference type="ARBA" id="ARBA00093796"/>
    </source>
</evidence>
<dbReference type="STRING" id="1193682.BJP25_10540"/>
<comment type="caution">
    <text evidence="9">The sequence shown here is derived from an EMBL/GenBank/DDBJ whole genome shotgun (WGS) entry which is preliminary data.</text>
</comment>
<evidence type="ECO:0000256" key="2">
    <source>
        <dbReference type="ARBA" id="ARBA00022723"/>
    </source>
</evidence>
<accession>A0A1Q9LQB2</accession>
<comment type="similarity">
    <text evidence="6">Belongs to the BsaP family.</text>
</comment>
<evidence type="ECO:0000256" key="5">
    <source>
        <dbReference type="ARBA" id="ARBA00093761"/>
    </source>
</evidence>
<evidence type="ECO:0000256" key="3">
    <source>
        <dbReference type="ARBA" id="ARBA00022756"/>
    </source>
</evidence>
<dbReference type="Proteomes" id="UP000186040">
    <property type="component" value="Unassembled WGS sequence"/>
</dbReference>
<sequence>MYCVHCGGAAGTGDHGPCSGARAALEPPRFCAECARRMVVQVTPTGWSALCSRHGALTSGPAAALTD</sequence>
<evidence type="ECO:0000313" key="9">
    <source>
        <dbReference type="EMBL" id="OLR94218.1"/>
    </source>
</evidence>
<dbReference type="OrthoDB" id="3829284at2"/>
<organism evidence="9 10">
    <name type="scientific">Actinokineospora bangkokensis</name>
    <dbReference type="NCBI Taxonomy" id="1193682"/>
    <lineage>
        <taxon>Bacteria</taxon>
        <taxon>Bacillati</taxon>
        <taxon>Actinomycetota</taxon>
        <taxon>Actinomycetes</taxon>
        <taxon>Pseudonocardiales</taxon>
        <taxon>Pseudonocardiaceae</taxon>
        <taxon>Actinokineospora</taxon>
    </lineage>
</organism>
<dbReference type="EMBL" id="MKQR01000007">
    <property type="protein sequence ID" value="OLR94218.1"/>
    <property type="molecule type" value="Genomic_DNA"/>
</dbReference>
<dbReference type="RefSeq" id="WP_075973601.1">
    <property type="nucleotide sequence ID" value="NZ_MKQR01000007.1"/>
</dbReference>